<reference evidence="2" key="2">
    <citation type="submission" date="2021-08" db="EMBL/GenBank/DDBJ databases">
        <authorList>
            <person name="Tani A."/>
            <person name="Ola A."/>
            <person name="Ogura Y."/>
            <person name="Katsura K."/>
            <person name="Hayashi T."/>
        </authorList>
    </citation>
    <scope>NUCLEOTIDE SEQUENCE</scope>
    <source>
        <strain evidence="2">DSM 23632</strain>
    </source>
</reference>
<feature type="domain" description="Glycosyltransferase 61 catalytic" evidence="1">
    <location>
        <begin position="162"/>
        <end position="340"/>
    </location>
</feature>
<protein>
    <recommendedName>
        <fullName evidence="1">Glycosyltransferase 61 catalytic domain-containing protein</fullName>
    </recommendedName>
</protein>
<gene>
    <name evidence="2" type="ORF">MPOCJGCO_2153</name>
</gene>
<evidence type="ECO:0000313" key="2">
    <source>
        <dbReference type="EMBL" id="GJE60044.1"/>
    </source>
</evidence>
<organism evidence="2 3">
    <name type="scientific">Methylobacterium trifolii</name>
    <dbReference type="NCBI Taxonomy" id="1003092"/>
    <lineage>
        <taxon>Bacteria</taxon>
        <taxon>Pseudomonadati</taxon>
        <taxon>Pseudomonadota</taxon>
        <taxon>Alphaproteobacteria</taxon>
        <taxon>Hyphomicrobiales</taxon>
        <taxon>Methylobacteriaceae</taxon>
        <taxon>Methylobacterium</taxon>
    </lineage>
</organism>
<reference evidence="2" key="1">
    <citation type="journal article" date="2021" name="Front. Microbiol.">
        <title>Comprehensive Comparative Genomics and Phenotyping of Methylobacterium Species.</title>
        <authorList>
            <person name="Alessa O."/>
            <person name="Ogura Y."/>
            <person name="Fujitani Y."/>
            <person name="Takami H."/>
            <person name="Hayashi T."/>
            <person name="Sahin N."/>
            <person name="Tani A."/>
        </authorList>
    </citation>
    <scope>NUCLEOTIDE SEQUENCE</scope>
    <source>
        <strain evidence="2">DSM 23632</strain>
    </source>
</reference>
<evidence type="ECO:0000259" key="1">
    <source>
        <dbReference type="Pfam" id="PF04577"/>
    </source>
</evidence>
<dbReference type="Pfam" id="PF04577">
    <property type="entry name" value="Glyco_transf_61"/>
    <property type="match status" value="1"/>
</dbReference>
<sequence>MDHSDFLSCSPTELYGQGGYYDPDVSLEQLIESSERNPAGIEIRAEIFPGTAVARGAHQITISQDPAFAPAVERFYREIDGHFTRLAPSLLVRIPRAVIWDNMIFALTDDGVKLVYECYRQIDRAEKGPDPLSRFAACESRERLDLGAANALFVGSAGSFNYGHWVVDDFPAFAATDILRAGGREIAVLMARFSPEIDRTRKEGAALALGERRDFAIRMLDRATAYTVENLHYVTPASYHPVGKNPEALSFIRDLFGRAAFDAPSFADSDRIFVNRSGGLWRKLLNGDAVGDLLARRGYAPVNVDALNLREQWATFAQARQVVGIMGAAMTSSVLCPVGTPLTYLAPDGWMEPFYWDLAAACGHRYAALFGPTDDPEPQIYRRNFSVDLASLERHLDRF</sequence>
<comment type="caution">
    <text evidence="2">The sequence shown here is derived from an EMBL/GenBank/DDBJ whole genome shotgun (WGS) entry which is preliminary data.</text>
</comment>
<dbReference type="InterPro" id="IPR049625">
    <property type="entry name" value="Glyco_transf_61_cat"/>
</dbReference>
<proteinExistence type="predicted"/>
<accession>A0ABQ4TXQ8</accession>
<evidence type="ECO:0000313" key="3">
    <source>
        <dbReference type="Proteomes" id="UP001055057"/>
    </source>
</evidence>
<keyword evidence="3" id="KW-1185">Reference proteome</keyword>
<name>A0ABQ4TXQ8_9HYPH</name>
<dbReference type="Proteomes" id="UP001055057">
    <property type="component" value="Unassembled WGS sequence"/>
</dbReference>
<dbReference type="EMBL" id="BPRB01000114">
    <property type="protein sequence ID" value="GJE60044.1"/>
    <property type="molecule type" value="Genomic_DNA"/>
</dbReference>